<proteinExistence type="predicted"/>
<keyword evidence="3" id="KW-0238">DNA-binding</keyword>
<dbReference type="SUPFAM" id="SSF101936">
    <property type="entry name" value="DNA-binding pseudobarrel domain"/>
    <property type="match status" value="1"/>
</dbReference>
<dbReference type="GO" id="GO:0005634">
    <property type="term" value="C:nucleus"/>
    <property type="evidence" value="ECO:0007669"/>
    <property type="project" value="UniProtKB-SubCell"/>
</dbReference>
<dbReference type="InterPro" id="IPR050655">
    <property type="entry name" value="Plant_B3_domain"/>
</dbReference>
<dbReference type="Proteomes" id="UP000652761">
    <property type="component" value="Unassembled WGS sequence"/>
</dbReference>
<dbReference type="OrthoDB" id="1666376at2759"/>
<dbReference type="PANTHER" id="PTHR31920">
    <property type="entry name" value="B3 DOMAIN-CONTAINING"/>
    <property type="match status" value="1"/>
</dbReference>
<dbReference type="EMBL" id="NMUH01001454">
    <property type="protein sequence ID" value="MQL92497.1"/>
    <property type="molecule type" value="Genomic_DNA"/>
</dbReference>
<dbReference type="InterPro" id="IPR003340">
    <property type="entry name" value="B3_DNA-bd"/>
</dbReference>
<evidence type="ECO:0000256" key="2">
    <source>
        <dbReference type="ARBA" id="ARBA00023015"/>
    </source>
</evidence>
<evidence type="ECO:0000256" key="3">
    <source>
        <dbReference type="ARBA" id="ARBA00023125"/>
    </source>
</evidence>
<dbReference type="CDD" id="cd10017">
    <property type="entry name" value="B3_DNA"/>
    <property type="match status" value="1"/>
</dbReference>
<organism evidence="7 8">
    <name type="scientific">Colocasia esculenta</name>
    <name type="common">Wild taro</name>
    <name type="synonym">Arum esculentum</name>
    <dbReference type="NCBI Taxonomy" id="4460"/>
    <lineage>
        <taxon>Eukaryota</taxon>
        <taxon>Viridiplantae</taxon>
        <taxon>Streptophyta</taxon>
        <taxon>Embryophyta</taxon>
        <taxon>Tracheophyta</taxon>
        <taxon>Spermatophyta</taxon>
        <taxon>Magnoliopsida</taxon>
        <taxon>Liliopsida</taxon>
        <taxon>Araceae</taxon>
        <taxon>Aroideae</taxon>
        <taxon>Colocasieae</taxon>
        <taxon>Colocasia</taxon>
    </lineage>
</organism>
<evidence type="ECO:0000313" key="8">
    <source>
        <dbReference type="Proteomes" id="UP000652761"/>
    </source>
</evidence>
<dbReference type="Pfam" id="PF02362">
    <property type="entry name" value="B3"/>
    <property type="match status" value="1"/>
</dbReference>
<keyword evidence="4" id="KW-0804">Transcription</keyword>
<dbReference type="AlphaFoldDB" id="A0A843VDA6"/>
<evidence type="ECO:0000313" key="7">
    <source>
        <dbReference type="EMBL" id="MQL92497.1"/>
    </source>
</evidence>
<feature type="non-terminal residue" evidence="7">
    <location>
        <position position="1"/>
    </location>
</feature>
<sequence>MGKKLQPQQEETKLASFSFFKAMIGDFKSSLVVPPSFARHIEARRSFTLRSRLSRRTWCVEVKASANSMAFQTGWGEFVEDHAIGLGEFLVFTYGDCLGFNVDVYGTDGCKKEGLERHNSMKSPSPGKTDAEKAIHPLEYPSNKCRREVLVFGRTKSGPILFGREFPGSLKRQMELEAALPFKPRNPYFVAIWRTSHASHM</sequence>
<dbReference type="PROSITE" id="PS50863">
    <property type="entry name" value="B3"/>
    <property type="match status" value="1"/>
</dbReference>
<name>A0A843VDA6_COLES</name>
<keyword evidence="5" id="KW-0539">Nucleus</keyword>
<evidence type="ECO:0000256" key="1">
    <source>
        <dbReference type="ARBA" id="ARBA00004123"/>
    </source>
</evidence>
<feature type="domain" description="TF-B3" evidence="6">
    <location>
        <begin position="16"/>
        <end position="108"/>
    </location>
</feature>
<dbReference type="GO" id="GO:0003677">
    <property type="term" value="F:DNA binding"/>
    <property type="evidence" value="ECO:0007669"/>
    <property type="project" value="UniProtKB-KW"/>
</dbReference>
<accession>A0A843VDA6</accession>
<keyword evidence="8" id="KW-1185">Reference proteome</keyword>
<evidence type="ECO:0000259" key="6">
    <source>
        <dbReference type="PROSITE" id="PS50863"/>
    </source>
</evidence>
<gene>
    <name evidence="7" type="ORF">Taro_025124</name>
</gene>
<evidence type="ECO:0000256" key="4">
    <source>
        <dbReference type="ARBA" id="ARBA00023163"/>
    </source>
</evidence>
<comment type="subcellular location">
    <subcellularLocation>
        <location evidence="1">Nucleus</location>
    </subcellularLocation>
</comment>
<reference evidence="7" key="1">
    <citation type="submission" date="2017-07" db="EMBL/GenBank/DDBJ databases">
        <title>Taro Niue Genome Assembly and Annotation.</title>
        <authorList>
            <person name="Atibalentja N."/>
            <person name="Keating K."/>
            <person name="Fields C.J."/>
        </authorList>
    </citation>
    <scope>NUCLEOTIDE SEQUENCE</scope>
    <source>
        <strain evidence="7">Niue_2</strain>
        <tissue evidence="7">Leaf</tissue>
    </source>
</reference>
<dbReference type="SMART" id="SM01019">
    <property type="entry name" value="B3"/>
    <property type="match status" value="1"/>
</dbReference>
<comment type="caution">
    <text evidence="7">The sequence shown here is derived from an EMBL/GenBank/DDBJ whole genome shotgun (WGS) entry which is preliminary data.</text>
</comment>
<dbReference type="Gene3D" id="2.40.330.10">
    <property type="entry name" value="DNA-binding pseudobarrel domain"/>
    <property type="match status" value="1"/>
</dbReference>
<evidence type="ECO:0000256" key="5">
    <source>
        <dbReference type="ARBA" id="ARBA00023242"/>
    </source>
</evidence>
<dbReference type="PANTHER" id="PTHR31920:SF132">
    <property type="entry name" value="TF-B3 DOMAIN-CONTAINING PROTEIN"/>
    <property type="match status" value="1"/>
</dbReference>
<keyword evidence="2" id="KW-0805">Transcription regulation</keyword>
<protein>
    <recommendedName>
        <fullName evidence="6">TF-B3 domain-containing protein</fullName>
    </recommendedName>
</protein>
<dbReference type="InterPro" id="IPR015300">
    <property type="entry name" value="DNA-bd_pseudobarrel_sf"/>
</dbReference>